<dbReference type="SUPFAM" id="SSF51366">
    <property type="entry name" value="Ribulose-phoshate binding barrel"/>
    <property type="match status" value="1"/>
</dbReference>
<keyword evidence="7" id="KW-0456">Lyase</keyword>
<sequence length="112" mass="11861">DGEELYKKVAHLVVEKWNVNGNCGVVVGATYPEELKEVRSIVGDMPILIPGIGAQGGDLERAVVAGRDSRGKGILVCVSRSIIFASHGADFAEAARKEAEALNDKINKAMIG</sequence>
<dbReference type="InterPro" id="IPR011995">
    <property type="entry name" value="OMPdecase_type-2"/>
</dbReference>
<comment type="caution">
    <text evidence="11">The sequence shown here is derived from an EMBL/GenBank/DDBJ whole genome shotgun (WGS) entry which is preliminary data.</text>
</comment>
<name>A0A0G1XYJ5_9BACT</name>
<dbReference type="EC" id="4.1.1.23" evidence="3"/>
<evidence type="ECO:0000256" key="2">
    <source>
        <dbReference type="ARBA" id="ARBA00008847"/>
    </source>
</evidence>
<dbReference type="Pfam" id="PF00215">
    <property type="entry name" value="OMPdecase"/>
    <property type="match status" value="1"/>
</dbReference>
<keyword evidence="5" id="KW-0210">Decarboxylase</keyword>
<accession>A0A0G1XYJ5</accession>
<proteinExistence type="inferred from homology"/>
<evidence type="ECO:0000256" key="8">
    <source>
        <dbReference type="ARBA" id="ARBA00033428"/>
    </source>
</evidence>
<feature type="non-terminal residue" evidence="11">
    <location>
        <position position="1"/>
    </location>
</feature>
<feature type="domain" description="Orotidine 5'-phosphate decarboxylase" evidence="10">
    <location>
        <begin position="8"/>
        <end position="90"/>
    </location>
</feature>
<evidence type="ECO:0000259" key="10">
    <source>
        <dbReference type="Pfam" id="PF00215"/>
    </source>
</evidence>
<dbReference type="EMBL" id="LCPV01000010">
    <property type="protein sequence ID" value="KKW07697.1"/>
    <property type="molecule type" value="Genomic_DNA"/>
</dbReference>
<dbReference type="UniPathway" id="UPA00070">
    <property type="reaction ID" value="UER00120"/>
</dbReference>
<dbReference type="InterPro" id="IPR011060">
    <property type="entry name" value="RibuloseP-bd_barrel"/>
</dbReference>
<comment type="similarity">
    <text evidence="2">Belongs to the OMP decarboxylase family. Type 2 subfamily.</text>
</comment>
<keyword evidence="6" id="KW-0665">Pyrimidine biosynthesis</keyword>
<dbReference type="InterPro" id="IPR001754">
    <property type="entry name" value="OMPdeCOase_dom"/>
</dbReference>
<evidence type="ECO:0000256" key="7">
    <source>
        <dbReference type="ARBA" id="ARBA00023239"/>
    </source>
</evidence>
<organism evidence="11 12">
    <name type="scientific">Candidatus Kaiserbacteria bacterium GW2011_GWC2_49_12</name>
    <dbReference type="NCBI Taxonomy" id="1618675"/>
    <lineage>
        <taxon>Bacteria</taxon>
        <taxon>Candidatus Kaiseribacteriota</taxon>
    </lineage>
</organism>
<comment type="catalytic activity">
    <reaction evidence="9">
        <text>orotidine 5'-phosphate + H(+) = UMP + CO2</text>
        <dbReference type="Rhea" id="RHEA:11596"/>
        <dbReference type="ChEBI" id="CHEBI:15378"/>
        <dbReference type="ChEBI" id="CHEBI:16526"/>
        <dbReference type="ChEBI" id="CHEBI:57538"/>
        <dbReference type="ChEBI" id="CHEBI:57865"/>
        <dbReference type="EC" id="4.1.1.23"/>
    </reaction>
</comment>
<dbReference type="PATRIC" id="fig|1618675.3.peg.171"/>
<evidence type="ECO:0000256" key="5">
    <source>
        <dbReference type="ARBA" id="ARBA00022793"/>
    </source>
</evidence>
<dbReference type="GO" id="GO:0044205">
    <property type="term" value="P:'de novo' UMP biosynthetic process"/>
    <property type="evidence" value="ECO:0007669"/>
    <property type="project" value="UniProtKB-UniPathway"/>
</dbReference>
<evidence type="ECO:0000313" key="12">
    <source>
        <dbReference type="Proteomes" id="UP000034589"/>
    </source>
</evidence>
<dbReference type="Gene3D" id="3.20.20.70">
    <property type="entry name" value="Aldolase class I"/>
    <property type="match status" value="1"/>
</dbReference>
<protein>
    <recommendedName>
        <fullName evidence="4">Orotidine 5'-phosphate decarboxylase</fullName>
        <ecNumber evidence="3">4.1.1.23</ecNumber>
    </recommendedName>
    <alternativeName>
        <fullName evidence="8">OMP decarboxylase</fullName>
    </alternativeName>
</protein>
<comment type="pathway">
    <text evidence="1">Pyrimidine metabolism; UMP biosynthesis via de novo pathway; UMP from orotate: step 2/2.</text>
</comment>
<dbReference type="PANTHER" id="PTHR43375:SF1">
    <property type="entry name" value="OROTIDINE 5'-PHOSPHATE DECARBOXYLASE"/>
    <property type="match status" value="1"/>
</dbReference>
<evidence type="ECO:0000256" key="4">
    <source>
        <dbReference type="ARBA" id="ARBA00021923"/>
    </source>
</evidence>
<evidence type="ECO:0000256" key="1">
    <source>
        <dbReference type="ARBA" id="ARBA00004861"/>
    </source>
</evidence>
<dbReference type="GO" id="GO:0006207">
    <property type="term" value="P:'de novo' pyrimidine nucleobase biosynthetic process"/>
    <property type="evidence" value="ECO:0007669"/>
    <property type="project" value="InterPro"/>
</dbReference>
<evidence type="ECO:0000256" key="9">
    <source>
        <dbReference type="ARBA" id="ARBA00049157"/>
    </source>
</evidence>
<evidence type="ECO:0000256" key="6">
    <source>
        <dbReference type="ARBA" id="ARBA00022975"/>
    </source>
</evidence>
<dbReference type="AlphaFoldDB" id="A0A0G1XYJ5"/>
<dbReference type="GO" id="GO:0004590">
    <property type="term" value="F:orotidine-5'-phosphate decarboxylase activity"/>
    <property type="evidence" value="ECO:0007669"/>
    <property type="project" value="UniProtKB-EC"/>
</dbReference>
<reference evidence="11 12" key="1">
    <citation type="journal article" date="2015" name="Nature">
        <title>rRNA introns, odd ribosomes, and small enigmatic genomes across a large radiation of phyla.</title>
        <authorList>
            <person name="Brown C.T."/>
            <person name="Hug L.A."/>
            <person name="Thomas B.C."/>
            <person name="Sharon I."/>
            <person name="Castelle C.J."/>
            <person name="Singh A."/>
            <person name="Wilkins M.J."/>
            <person name="Williams K.H."/>
            <person name="Banfield J.F."/>
        </authorList>
    </citation>
    <scope>NUCLEOTIDE SEQUENCE [LARGE SCALE GENOMIC DNA]</scope>
</reference>
<dbReference type="PANTHER" id="PTHR43375">
    <property type="entry name" value="OROTIDINE 5'-PHOSPHATE DECARBOXYLASE"/>
    <property type="match status" value="1"/>
</dbReference>
<evidence type="ECO:0000256" key="3">
    <source>
        <dbReference type="ARBA" id="ARBA00012321"/>
    </source>
</evidence>
<evidence type="ECO:0000313" key="11">
    <source>
        <dbReference type="EMBL" id="KKW07697.1"/>
    </source>
</evidence>
<dbReference type="InterPro" id="IPR013785">
    <property type="entry name" value="Aldolase_TIM"/>
</dbReference>
<gene>
    <name evidence="11" type="ORF">UY39_C0010G0023</name>
</gene>
<dbReference type="Proteomes" id="UP000034589">
    <property type="component" value="Unassembled WGS sequence"/>
</dbReference>